<protein>
    <submittedName>
        <fullName evidence="1">(pine wood nematode) hypothetical protein</fullName>
    </submittedName>
</protein>
<accession>A0A7I8WT40</accession>
<name>A0A7I8WT40_BURXY</name>
<sequence>METLKQARLNPLRLLATPTPKGLFSRSLGLPKMASGREESGVERGDGVVVVSLGPDLRRSQLGCSHVQKIFAQ</sequence>
<dbReference type="EMBL" id="CAJFDI010000004">
    <property type="protein sequence ID" value="CAD5226572.1"/>
    <property type="molecule type" value="Genomic_DNA"/>
</dbReference>
<evidence type="ECO:0000313" key="1">
    <source>
        <dbReference type="EMBL" id="CAD5226572.1"/>
    </source>
</evidence>
<dbReference type="AlphaFoldDB" id="A0A7I8WT40"/>
<gene>
    <name evidence="1" type="ORF">BXYJ_LOCUS9118</name>
</gene>
<evidence type="ECO:0000313" key="2">
    <source>
        <dbReference type="Proteomes" id="UP000659654"/>
    </source>
</evidence>
<dbReference type="Proteomes" id="UP000659654">
    <property type="component" value="Unassembled WGS sequence"/>
</dbReference>
<comment type="caution">
    <text evidence="1">The sequence shown here is derived from an EMBL/GenBank/DDBJ whole genome shotgun (WGS) entry which is preliminary data.</text>
</comment>
<organism evidence="1 2">
    <name type="scientific">Bursaphelenchus xylophilus</name>
    <name type="common">Pinewood nematode worm</name>
    <name type="synonym">Aphelenchoides xylophilus</name>
    <dbReference type="NCBI Taxonomy" id="6326"/>
    <lineage>
        <taxon>Eukaryota</taxon>
        <taxon>Metazoa</taxon>
        <taxon>Ecdysozoa</taxon>
        <taxon>Nematoda</taxon>
        <taxon>Chromadorea</taxon>
        <taxon>Rhabditida</taxon>
        <taxon>Tylenchina</taxon>
        <taxon>Tylenchomorpha</taxon>
        <taxon>Aphelenchoidea</taxon>
        <taxon>Aphelenchoididae</taxon>
        <taxon>Bursaphelenchus</taxon>
    </lineage>
</organism>
<dbReference type="EMBL" id="CAJFCV020000004">
    <property type="protein sequence ID" value="CAG9115973.1"/>
    <property type="molecule type" value="Genomic_DNA"/>
</dbReference>
<proteinExistence type="predicted"/>
<reference evidence="1" key="1">
    <citation type="submission" date="2020-09" db="EMBL/GenBank/DDBJ databases">
        <authorList>
            <person name="Kikuchi T."/>
        </authorList>
    </citation>
    <scope>NUCLEOTIDE SEQUENCE</scope>
    <source>
        <strain evidence="1">Ka4C1</strain>
    </source>
</reference>
<dbReference type="Proteomes" id="UP000582659">
    <property type="component" value="Unassembled WGS sequence"/>
</dbReference>
<keyword evidence="2" id="KW-1185">Reference proteome</keyword>
<dbReference type="OrthoDB" id="6244967at2759"/>